<protein>
    <submittedName>
        <fullName evidence="2">Uncharacterized protein</fullName>
    </submittedName>
</protein>
<feature type="transmembrane region" description="Helical" evidence="1">
    <location>
        <begin position="90"/>
        <end position="108"/>
    </location>
</feature>
<dbReference type="EMBL" id="BJNY01000001">
    <property type="protein sequence ID" value="GED04581.1"/>
    <property type="molecule type" value="Genomic_DNA"/>
</dbReference>
<evidence type="ECO:0000313" key="3">
    <source>
        <dbReference type="Proteomes" id="UP000316612"/>
    </source>
</evidence>
<evidence type="ECO:0000313" key="2">
    <source>
        <dbReference type="EMBL" id="GED04581.1"/>
    </source>
</evidence>
<dbReference type="OrthoDB" id="4954703at2"/>
<gene>
    <name evidence="2" type="ORF">AUR04nite_01130</name>
</gene>
<dbReference type="Proteomes" id="UP000316612">
    <property type="component" value="Unassembled WGS sequence"/>
</dbReference>
<reference evidence="2 3" key="1">
    <citation type="submission" date="2019-06" db="EMBL/GenBank/DDBJ databases">
        <title>Whole genome shotgun sequence of Glutamicibacter uratoxydans NBRC 15515.</title>
        <authorList>
            <person name="Hosoyama A."/>
            <person name="Uohara A."/>
            <person name="Ohji S."/>
            <person name="Ichikawa N."/>
        </authorList>
    </citation>
    <scope>NUCLEOTIDE SEQUENCE [LARGE SCALE GENOMIC DNA]</scope>
    <source>
        <strain evidence="2 3">NBRC 15515</strain>
    </source>
</reference>
<accession>A0A4Y4DPT4</accession>
<proteinExistence type="predicted"/>
<comment type="caution">
    <text evidence="2">The sequence shown here is derived from an EMBL/GenBank/DDBJ whole genome shotgun (WGS) entry which is preliminary data.</text>
</comment>
<evidence type="ECO:0000256" key="1">
    <source>
        <dbReference type="SAM" id="Phobius"/>
    </source>
</evidence>
<keyword evidence="1" id="KW-0472">Membrane</keyword>
<dbReference type="AlphaFoldDB" id="A0A4Y4DPT4"/>
<keyword evidence="3" id="KW-1185">Reference proteome</keyword>
<organism evidence="2 3">
    <name type="scientific">Glutamicibacter uratoxydans</name>
    <name type="common">Arthrobacter uratoxydans</name>
    <dbReference type="NCBI Taxonomy" id="43667"/>
    <lineage>
        <taxon>Bacteria</taxon>
        <taxon>Bacillati</taxon>
        <taxon>Actinomycetota</taxon>
        <taxon>Actinomycetes</taxon>
        <taxon>Micrococcales</taxon>
        <taxon>Micrococcaceae</taxon>
        <taxon>Glutamicibacter</taxon>
    </lineage>
</organism>
<keyword evidence="1" id="KW-1133">Transmembrane helix</keyword>
<keyword evidence="1" id="KW-0812">Transmembrane</keyword>
<name>A0A4Y4DPT4_GLUUR</name>
<sequence>MSKTSKSFKEVEKSLAKLAKSAKEELPAELREGWNSAISGVNAEAIGNAGASLIEGVTGKSKAAKRTRSSVQSAVKNAQKSLAPKKSHKFRNFVIFSLIAAAVAAAVAKKKSA</sequence>
<dbReference type="RefSeq" id="WP_141360879.1">
    <property type="nucleotide sequence ID" value="NZ_BAAAJL010000007.1"/>
</dbReference>